<evidence type="ECO:0000259" key="12">
    <source>
        <dbReference type="Pfam" id="PF07731"/>
    </source>
</evidence>
<comment type="similarity">
    <text evidence="1">Belongs to the multicopper oxidase family.</text>
</comment>
<evidence type="ECO:0000256" key="8">
    <source>
        <dbReference type="ARBA" id="ARBA00043090"/>
    </source>
</evidence>
<dbReference type="RefSeq" id="WP_305111111.1">
    <property type="nucleotide sequence ID" value="NZ_JAUTIX010000003.1"/>
</dbReference>
<evidence type="ECO:0000313" key="14">
    <source>
        <dbReference type="EMBL" id="MDP0398156.1"/>
    </source>
</evidence>
<evidence type="ECO:0000256" key="4">
    <source>
        <dbReference type="ARBA" id="ARBA00023002"/>
    </source>
</evidence>
<sequence>MNEITTAVGRTVTRRSLLTALVAAPALAGACSLVRFPSSSAGNGTGPDGLRRLPVPPLAPSRTDADGARLFELTAQAGTAELTPGRATRTWGFNGAVLGPTLRARDGEKVRVRVRNTLPEETTVHWHGMHLPAKSDGGPHQPIAPGATWTTEWTIRQDPATLWYHPHPHGATERHVYRGLSGFFLLDGDGPAGLPSEYGVDDIPVVIQDRRFTPAGQFDETLTEAVGMTGPTIITNGIAGAYLDAQRSRIRLRLLNGSSGRSYFLGLSDGRGFTLVGTDGGLLAAPVRMDRIFLSPGERAEIVIEMRADDAVRLQSFPADAAHRGRVDRDIAARFGFDDTLEVLTLRSGGVTASPALPSTLAAITPLTPAATAARRRFDLQWHMINRKQMDMNRIDFTAREGDTEVWTVRNVDNWPHNFHVHDVQFQVTSFNDGAPPPELRGWKDTVYLAPGDRATLVMRFEDYSDPLYSYMFHCHLLTHEDAGMMGQFLVTADGTSPRTAAPSAPASHSNSN</sequence>
<dbReference type="CDD" id="cd04232">
    <property type="entry name" value="CuRO_1_CueO_FtsP"/>
    <property type="match status" value="1"/>
</dbReference>
<dbReference type="AlphaFoldDB" id="A0AA90NH04"/>
<organism evidence="14 15">
    <name type="scientific">Tsukamurella strandjordii</name>
    <dbReference type="NCBI Taxonomy" id="147577"/>
    <lineage>
        <taxon>Bacteria</taxon>
        <taxon>Bacillati</taxon>
        <taxon>Actinomycetota</taxon>
        <taxon>Actinomycetes</taxon>
        <taxon>Mycobacteriales</taxon>
        <taxon>Tsukamurellaceae</taxon>
        <taxon>Tsukamurella</taxon>
    </lineage>
</organism>
<dbReference type="InterPro" id="IPR001117">
    <property type="entry name" value="Cu-oxidase_2nd"/>
</dbReference>
<evidence type="ECO:0000256" key="10">
    <source>
        <dbReference type="SAM" id="SignalP"/>
    </source>
</evidence>
<comment type="caution">
    <text evidence="14">The sequence shown here is derived from an EMBL/GenBank/DDBJ whole genome shotgun (WGS) entry which is preliminary data.</text>
</comment>
<evidence type="ECO:0000313" key="15">
    <source>
        <dbReference type="Proteomes" id="UP001178281"/>
    </source>
</evidence>
<comment type="subunit">
    <text evidence="2">Monomer.</text>
</comment>
<dbReference type="EMBL" id="JAUTIX010000003">
    <property type="protein sequence ID" value="MDP0398156.1"/>
    <property type="molecule type" value="Genomic_DNA"/>
</dbReference>
<dbReference type="InterPro" id="IPR002355">
    <property type="entry name" value="Cu_oxidase_Cu_BS"/>
</dbReference>
<dbReference type="Pfam" id="PF00394">
    <property type="entry name" value="Cu-oxidase"/>
    <property type="match status" value="1"/>
</dbReference>
<gene>
    <name evidence="14" type="ORF">Q7X28_09470</name>
</gene>
<protein>
    <recommendedName>
        <fullName evidence="6">Multicopper oxidase CueO</fullName>
        <ecNumber evidence="5">1.16.3.4</ecNumber>
    </recommendedName>
    <alternativeName>
        <fullName evidence="7">Copper efflux oxidase</fullName>
    </alternativeName>
    <alternativeName>
        <fullName evidence="8">Cuprous oxidase</fullName>
    </alternativeName>
</protein>
<evidence type="ECO:0000259" key="13">
    <source>
        <dbReference type="Pfam" id="PF07732"/>
    </source>
</evidence>
<dbReference type="SUPFAM" id="SSF49503">
    <property type="entry name" value="Cupredoxins"/>
    <property type="match status" value="3"/>
</dbReference>
<evidence type="ECO:0000256" key="6">
    <source>
        <dbReference type="ARBA" id="ARBA00041027"/>
    </source>
</evidence>
<dbReference type="InterPro" id="IPR006311">
    <property type="entry name" value="TAT_signal"/>
</dbReference>
<dbReference type="InterPro" id="IPR008972">
    <property type="entry name" value="Cupredoxin"/>
</dbReference>
<evidence type="ECO:0000256" key="5">
    <source>
        <dbReference type="ARBA" id="ARBA00038978"/>
    </source>
</evidence>
<comment type="catalytic activity">
    <reaction evidence="9">
        <text>4 Cu(+) + O2 + 4 H(+) = 4 Cu(2+) + 2 H2O</text>
        <dbReference type="Rhea" id="RHEA:30083"/>
        <dbReference type="ChEBI" id="CHEBI:15377"/>
        <dbReference type="ChEBI" id="CHEBI:15378"/>
        <dbReference type="ChEBI" id="CHEBI:15379"/>
        <dbReference type="ChEBI" id="CHEBI:29036"/>
        <dbReference type="ChEBI" id="CHEBI:49552"/>
        <dbReference type="EC" id="1.16.3.4"/>
    </reaction>
    <physiologicalReaction direction="left-to-right" evidence="9">
        <dbReference type="Rhea" id="RHEA:30084"/>
    </physiologicalReaction>
</comment>
<reference evidence="14" key="1">
    <citation type="submission" date="2023-08" db="EMBL/GenBank/DDBJ databases">
        <title>The draft genome of Tsukamurella strandjordii strain 050030.</title>
        <authorList>
            <person name="Zhao F."/>
            <person name="Feng Y."/>
            <person name="Zong Z."/>
        </authorList>
    </citation>
    <scope>NUCLEOTIDE SEQUENCE</scope>
    <source>
        <strain evidence="14">050030</strain>
    </source>
</reference>
<dbReference type="PANTHER" id="PTHR48267">
    <property type="entry name" value="CUPREDOXIN SUPERFAMILY PROTEIN"/>
    <property type="match status" value="1"/>
</dbReference>
<evidence type="ECO:0000259" key="11">
    <source>
        <dbReference type="Pfam" id="PF00394"/>
    </source>
</evidence>
<proteinExistence type="inferred from homology"/>
<dbReference type="CDD" id="cd13890">
    <property type="entry name" value="CuRO_3_CueO_FtsP"/>
    <property type="match status" value="1"/>
</dbReference>
<evidence type="ECO:0000256" key="1">
    <source>
        <dbReference type="ARBA" id="ARBA00010609"/>
    </source>
</evidence>
<dbReference type="Pfam" id="PF07731">
    <property type="entry name" value="Cu-oxidase_2"/>
    <property type="match status" value="1"/>
</dbReference>
<dbReference type="Gene3D" id="2.60.40.420">
    <property type="entry name" value="Cupredoxins - blue copper proteins"/>
    <property type="match status" value="3"/>
</dbReference>
<evidence type="ECO:0000256" key="7">
    <source>
        <dbReference type="ARBA" id="ARBA00042896"/>
    </source>
</evidence>
<evidence type="ECO:0000256" key="9">
    <source>
        <dbReference type="ARBA" id="ARBA00048092"/>
    </source>
</evidence>
<dbReference type="GO" id="GO:0005507">
    <property type="term" value="F:copper ion binding"/>
    <property type="evidence" value="ECO:0007669"/>
    <property type="project" value="InterPro"/>
</dbReference>
<dbReference type="Proteomes" id="UP001178281">
    <property type="component" value="Unassembled WGS sequence"/>
</dbReference>
<feature type="signal peptide" evidence="10">
    <location>
        <begin position="1"/>
        <end position="28"/>
    </location>
</feature>
<dbReference type="PROSITE" id="PS00080">
    <property type="entry name" value="MULTICOPPER_OXIDASE2"/>
    <property type="match status" value="1"/>
</dbReference>
<evidence type="ECO:0000256" key="3">
    <source>
        <dbReference type="ARBA" id="ARBA00022723"/>
    </source>
</evidence>
<dbReference type="CDD" id="cd13867">
    <property type="entry name" value="CuRO_2_CueO_FtsP"/>
    <property type="match status" value="1"/>
</dbReference>
<dbReference type="EC" id="1.16.3.4" evidence="5"/>
<keyword evidence="10" id="KW-0732">Signal</keyword>
<feature type="domain" description="Plastocyanin-like" evidence="11">
    <location>
        <begin position="246"/>
        <end position="308"/>
    </location>
</feature>
<dbReference type="InterPro" id="IPR011706">
    <property type="entry name" value="Cu-oxidase_C"/>
</dbReference>
<accession>A0AA90NH04</accession>
<dbReference type="PROSITE" id="PS51318">
    <property type="entry name" value="TAT"/>
    <property type="match status" value="1"/>
</dbReference>
<dbReference type="PANTHER" id="PTHR48267:SF1">
    <property type="entry name" value="BILIRUBIN OXIDASE"/>
    <property type="match status" value="1"/>
</dbReference>
<dbReference type="InterPro" id="IPR045087">
    <property type="entry name" value="Cu-oxidase_fam"/>
</dbReference>
<evidence type="ECO:0000256" key="2">
    <source>
        <dbReference type="ARBA" id="ARBA00011245"/>
    </source>
</evidence>
<feature type="domain" description="Plastocyanin-like" evidence="13">
    <location>
        <begin position="76"/>
        <end position="187"/>
    </location>
</feature>
<feature type="domain" description="Plastocyanin-like" evidence="12">
    <location>
        <begin position="381"/>
        <end position="493"/>
    </location>
</feature>
<dbReference type="GO" id="GO:0016491">
    <property type="term" value="F:oxidoreductase activity"/>
    <property type="evidence" value="ECO:0007669"/>
    <property type="project" value="UniProtKB-KW"/>
</dbReference>
<feature type="chain" id="PRO_5041639013" description="Multicopper oxidase CueO" evidence="10">
    <location>
        <begin position="29"/>
        <end position="513"/>
    </location>
</feature>
<keyword evidence="15" id="KW-1185">Reference proteome</keyword>
<keyword evidence="3" id="KW-0479">Metal-binding</keyword>
<name>A0AA90NH04_9ACTN</name>
<dbReference type="InterPro" id="IPR011707">
    <property type="entry name" value="Cu-oxidase-like_N"/>
</dbReference>
<keyword evidence="4" id="KW-0560">Oxidoreductase</keyword>
<dbReference type="Pfam" id="PF07732">
    <property type="entry name" value="Cu-oxidase_3"/>
    <property type="match status" value="1"/>
</dbReference>